<evidence type="ECO:0000313" key="3">
    <source>
        <dbReference type="Proteomes" id="UP001163687"/>
    </source>
</evidence>
<dbReference type="SUPFAM" id="SSF49503">
    <property type="entry name" value="Cupredoxins"/>
    <property type="match status" value="1"/>
</dbReference>
<keyword evidence="1" id="KW-0732">Signal</keyword>
<protein>
    <recommendedName>
        <fullName evidence="4">EfeO-type cupredoxin-like domain-containing protein</fullName>
    </recommendedName>
</protein>
<dbReference type="EMBL" id="AP025628">
    <property type="protein sequence ID" value="BDG61116.1"/>
    <property type="molecule type" value="Genomic_DNA"/>
</dbReference>
<dbReference type="Proteomes" id="UP001163687">
    <property type="component" value="Chromosome"/>
</dbReference>
<evidence type="ECO:0000256" key="1">
    <source>
        <dbReference type="SAM" id="SignalP"/>
    </source>
</evidence>
<dbReference type="Gene3D" id="2.60.40.420">
    <property type="entry name" value="Cupredoxins - blue copper proteins"/>
    <property type="match status" value="1"/>
</dbReference>
<proteinExistence type="predicted"/>
<evidence type="ECO:0008006" key="4">
    <source>
        <dbReference type="Google" id="ProtNLM"/>
    </source>
</evidence>
<feature type="signal peptide" evidence="1">
    <location>
        <begin position="1"/>
        <end position="23"/>
    </location>
</feature>
<gene>
    <name evidence="2" type="ORF">caldi_22060</name>
</gene>
<keyword evidence="3" id="KW-1185">Reference proteome</keyword>
<dbReference type="KEGG" id="cmic:caldi_22060"/>
<feature type="chain" id="PRO_5041373279" description="EfeO-type cupredoxin-like domain-containing protein" evidence="1">
    <location>
        <begin position="24"/>
        <end position="152"/>
    </location>
</feature>
<dbReference type="InterPro" id="IPR008972">
    <property type="entry name" value="Cupredoxin"/>
</dbReference>
<evidence type="ECO:0000313" key="2">
    <source>
        <dbReference type="EMBL" id="BDG61116.1"/>
    </source>
</evidence>
<reference evidence="2" key="1">
    <citation type="submission" date="2022-03" db="EMBL/GenBank/DDBJ databases">
        <title>Complete genome sequence of Caldinitratiruptor microaerophilus.</title>
        <authorList>
            <person name="Mukaiyama R."/>
            <person name="Nishiyama T."/>
            <person name="Ueda K."/>
        </authorList>
    </citation>
    <scope>NUCLEOTIDE SEQUENCE</scope>
    <source>
        <strain evidence="2">JCM 16183</strain>
    </source>
</reference>
<name>A0AA35G8I9_9FIRM</name>
<sequence>MRNVAAFLAAFGVVMGTAAGAFALTQNRVQASPGSAAPLLPPGPPTERQFTVTMVMFGGEENEVHRWTPGTLVARVGDPITLRVLNADVDCAKYPHGFALTAFGIDVPAIQVGEEKTFTFTPDKPGVFEFKCSNKDCGKDHDRQTGQLLVLP</sequence>
<dbReference type="AlphaFoldDB" id="A0AA35G8I9"/>
<accession>A0AA35G8I9</accession>
<dbReference type="RefSeq" id="WP_264841793.1">
    <property type="nucleotide sequence ID" value="NZ_AP025628.1"/>
</dbReference>
<organism evidence="2 3">
    <name type="scientific">Caldinitratiruptor microaerophilus</name>
    <dbReference type="NCBI Taxonomy" id="671077"/>
    <lineage>
        <taxon>Bacteria</taxon>
        <taxon>Bacillati</taxon>
        <taxon>Bacillota</taxon>
        <taxon>Clostridia</taxon>
        <taxon>Eubacteriales</taxon>
        <taxon>Symbiobacteriaceae</taxon>
        <taxon>Caldinitratiruptor</taxon>
    </lineage>
</organism>